<name>A0A4Y7IEE4_PAPSO</name>
<dbReference type="Proteomes" id="UP000316621">
    <property type="component" value="Chromosome 1"/>
</dbReference>
<evidence type="ECO:0000313" key="2">
    <source>
        <dbReference type="Proteomes" id="UP000316621"/>
    </source>
</evidence>
<dbReference type="Gramene" id="RZC47287">
    <property type="protein sequence ID" value="RZC47287"/>
    <property type="gene ID" value="C5167_040229"/>
</dbReference>
<reference evidence="1 2" key="1">
    <citation type="journal article" date="2018" name="Science">
        <title>The opium poppy genome and morphinan production.</title>
        <authorList>
            <person name="Guo L."/>
            <person name="Winzer T."/>
            <person name="Yang X."/>
            <person name="Li Y."/>
            <person name="Ning Z."/>
            <person name="He Z."/>
            <person name="Teodor R."/>
            <person name="Lu Y."/>
            <person name="Bowser T.A."/>
            <person name="Graham I.A."/>
            <person name="Ye K."/>
        </authorList>
    </citation>
    <scope>NUCLEOTIDE SEQUENCE [LARGE SCALE GENOMIC DNA]</scope>
    <source>
        <strain evidence="2">cv. HN1</strain>
        <tissue evidence="1">Leaves</tissue>
    </source>
</reference>
<protein>
    <submittedName>
        <fullName evidence="1">Uncharacterized protein</fullName>
    </submittedName>
</protein>
<organism evidence="1 2">
    <name type="scientific">Papaver somniferum</name>
    <name type="common">Opium poppy</name>
    <dbReference type="NCBI Taxonomy" id="3469"/>
    <lineage>
        <taxon>Eukaryota</taxon>
        <taxon>Viridiplantae</taxon>
        <taxon>Streptophyta</taxon>
        <taxon>Embryophyta</taxon>
        <taxon>Tracheophyta</taxon>
        <taxon>Spermatophyta</taxon>
        <taxon>Magnoliopsida</taxon>
        <taxon>Ranunculales</taxon>
        <taxon>Papaveraceae</taxon>
        <taxon>Papaveroideae</taxon>
        <taxon>Papaver</taxon>
    </lineage>
</organism>
<dbReference type="AlphaFoldDB" id="A0A4Y7IEE4"/>
<gene>
    <name evidence="1" type="ORF">C5167_040229</name>
</gene>
<evidence type="ECO:0000313" key="1">
    <source>
        <dbReference type="EMBL" id="RZC47287.1"/>
    </source>
</evidence>
<sequence>MDISPVSELRDKELDLRTLFIRGKELSNAKSELGDSGPVVTKADISPHCCFLPSGPVVTKADTTHSTQGS</sequence>
<keyword evidence="2" id="KW-1185">Reference proteome</keyword>
<proteinExistence type="predicted"/>
<accession>A0A4Y7IEE4</accession>
<dbReference type="EMBL" id="CM010715">
    <property type="protein sequence ID" value="RZC47287.1"/>
    <property type="molecule type" value="Genomic_DNA"/>
</dbReference>